<dbReference type="Proteomes" id="UP000295604">
    <property type="component" value="Unassembled WGS sequence"/>
</dbReference>
<evidence type="ECO:0000256" key="1">
    <source>
        <dbReference type="SAM" id="Phobius"/>
    </source>
</evidence>
<comment type="caution">
    <text evidence="2">The sequence shown here is derived from an EMBL/GenBank/DDBJ whole genome shotgun (WGS) entry which is preliminary data.</text>
</comment>
<gene>
    <name evidence="2" type="ORF">C8034_v010966</name>
</gene>
<evidence type="ECO:0000313" key="3">
    <source>
        <dbReference type="Proteomes" id="UP000295604"/>
    </source>
</evidence>
<reference evidence="2 3" key="1">
    <citation type="submission" date="2018-11" db="EMBL/GenBank/DDBJ databases">
        <title>Genome sequence and assembly of Colletotrichum sidae.</title>
        <authorList>
            <person name="Gan P."/>
            <person name="Shirasu K."/>
        </authorList>
    </citation>
    <scope>NUCLEOTIDE SEQUENCE [LARGE SCALE GENOMIC DNA]</scope>
    <source>
        <strain evidence="2 3">CBS 518.97</strain>
    </source>
</reference>
<protein>
    <submittedName>
        <fullName evidence="2">Uncharacterized protein</fullName>
    </submittedName>
</protein>
<dbReference type="EMBL" id="QAPF01000724">
    <property type="protein sequence ID" value="TEA10040.1"/>
    <property type="molecule type" value="Genomic_DNA"/>
</dbReference>
<feature type="transmembrane region" description="Helical" evidence="1">
    <location>
        <begin position="48"/>
        <end position="68"/>
    </location>
</feature>
<sequence length="109" mass="12988">MIMIRTITIFNSYNLNININFIKIINNYTNYNYFYKNLKKLVLYKSNFIILSSPFKIAIVIFNFNILLEDKAISRIKKKIKVIKKNLALKSRVFKDNSKHFKCILEVVC</sequence>
<evidence type="ECO:0000313" key="2">
    <source>
        <dbReference type="EMBL" id="TEA10040.1"/>
    </source>
</evidence>
<keyword evidence="1" id="KW-1133">Transmembrane helix</keyword>
<accession>A0A4R8T151</accession>
<proteinExistence type="predicted"/>
<name>A0A4R8T151_9PEZI</name>
<keyword evidence="1" id="KW-0812">Transmembrane</keyword>
<dbReference type="AlphaFoldDB" id="A0A4R8T151"/>
<keyword evidence="3" id="KW-1185">Reference proteome</keyword>
<keyword evidence="1" id="KW-0472">Membrane</keyword>
<organism evidence="2 3">
    <name type="scientific">Colletotrichum sidae</name>
    <dbReference type="NCBI Taxonomy" id="1347389"/>
    <lineage>
        <taxon>Eukaryota</taxon>
        <taxon>Fungi</taxon>
        <taxon>Dikarya</taxon>
        <taxon>Ascomycota</taxon>
        <taxon>Pezizomycotina</taxon>
        <taxon>Sordariomycetes</taxon>
        <taxon>Hypocreomycetidae</taxon>
        <taxon>Glomerellales</taxon>
        <taxon>Glomerellaceae</taxon>
        <taxon>Colletotrichum</taxon>
        <taxon>Colletotrichum orbiculare species complex</taxon>
    </lineage>
</organism>